<protein>
    <submittedName>
        <fullName evidence="2">Uncharacterized protein</fullName>
    </submittedName>
</protein>
<keyword evidence="1" id="KW-0500">Molybdenum</keyword>
<reference evidence="2" key="1">
    <citation type="journal article" date="2023" name="Insect Mol. Biol.">
        <title>Genome sequencing provides insights into the evolution of gene families encoding plant cell wall-degrading enzymes in longhorned beetles.</title>
        <authorList>
            <person name="Shin N.R."/>
            <person name="Okamura Y."/>
            <person name="Kirsch R."/>
            <person name="Pauchet Y."/>
        </authorList>
    </citation>
    <scope>NUCLEOTIDE SEQUENCE</scope>
    <source>
        <strain evidence="2">MMC_N1</strain>
    </source>
</reference>
<dbReference type="InterPro" id="IPR016208">
    <property type="entry name" value="Ald_Oxase/xanthine_DH-like"/>
</dbReference>
<dbReference type="Gene3D" id="3.30.365.10">
    <property type="entry name" value="Aldehyde oxidase/xanthine dehydrogenase, molybdopterin binding domain"/>
    <property type="match status" value="3"/>
</dbReference>
<evidence type="ECO:0000313" key="3">
    <source>
        <dbReference type="Proteomes" id="UP001162164"/>
    </source>
</evidence>
<dbReference type="SUPFAM" id="SSF56003">
    <property type="entry name" value="Molybdenum cofactor-binding domain"/>
    <property type="match status" value="1"/>
</dbReference>
<proteinExistence type="predicted"/>
<dbReference type="Proteomes" id="UP001162164">
    <property type="component" value="Unassembled WGS sequence"/>
</dbReference>
<keyword evidence="3" id="KW-1185">Reference proteome</keyword>
<evidence type="ECO:0000313" key="2">
    <source>
        <dbReference type="EMBL" id="KAJ8967056.1"/>
    </source>
</evidence>
<dbReference type="InterPro" id="IPR037165">
    <property type="entry name" value="AldOxase/xan_DH_Mopterin-bd_sf"/>
</dbReference>
<organism evidence="2 3">
    <name type="scientific">Molorchus minor</name>
    <dbReference type="NCBI Taxonomy" id="1323400"/>
    <lineage>
        <taxon>Eukaryota</taxon>
        <taxon>Metazoa</taxon>
        <taxon>Ecdysozoa</taxon>
        <taxon>Arthropoda</taxon>
        <taxon>Hexapoda</taxon>
        <taxon>Insecta</taxon>
        <taxon>Pterygota</taxon>
        <taxon>Neoptera</taxon>
        <taxon>Endopterygota</taxon>
        <taxon>Coleoptera</taxon>
        <taxon>Polyphaga</taxon>
        <taxon>Cucujiformia</taxon>
        <taxon>Chrysomeloidea</taxon>
        <taxon>Cerambycidae</taxon>
        <taxon>Lamiinae</taxon>
        <taxon>Monochamini</taxon>
        <taxon>Molorchus</taxon>
    </lineage>
</organism>
<dbReference type="PANTHER" id="PTHR11908:SF132">
    <property type="entry name" value="ALDEHYDE OXIDASE 1-RELATED"/>
    <property type="match status" value="1"/>
</dbReference>
<sequence length="130" mass="14592">MHVSTLEGLCAIESIMEHIAYSVNLDAADVKMANVNKQKFPKIVKFWNDMQSWAEIKSRKQAIETYNKMANIIFRLTVGKKKGISLVPMAWTFGSSGQLYSYWYQFFHGDGGVVVCHGGIEIGQGINTKV</sequence>
<accession>A0ABQ9IWD1</accession>
<dbReference type="EMBL" id="JAPWTJ010002252">
    <property type="protein sequence ID" value="KAJ8967056.1"/>
    <property type="molecule type" value="Genomic_DNA"/>
</dbReference>
<dbReference type="PANTHER" id="PTHR11908">
    <property type="entry name" value="XANTHINE DEHYDROGENASE"/>
    <property type="match status" value="1"/>
</dbReference>
<evidence type="ECO:0000256" key="1">
    <source>
        <dbReference type="ARBA" id="ARBA00022505"/>
    </source>
</evidence>
<comment type="caution">
    <text evidence="2">The sequence shown here is derived from an EMBL/GenBank/DDBJ whole genome shotgun (WGS) entry which is preliminary data.</text>
</comment>
<gene>
    <name evidence="2" type="ORF">NQ317_000048</name>
</gene>
<name>A0ABQ9IWD1_9CUCU</name>